<dbReference type="InterPro" id="IPR019356">
    <property type="entry name" value="Menorin_dom"/>
</dbReference>
<dbReference type="PANTHER" id="PTHR21184">
    <property type="entry name" value="MENORIN (DENDRITIC BRANCHING PROTEIN)"/>
    <property type="match status" value="1"/>
</dbReference>
<dbReference type="AlphaFoldDB" id="A0A7R9D871"/>
<comment type="similarity">
    <text evidence="1">Belongs to the menorin family.</text>
</comment>
<dbReference type="EMBL" id="OC321356">
    <property type="protein sequence ID" value="CAD7409908.1"/>
    <property type="molecule type" value="Genomic_DNA"/>
</dbReference>
<proteinExistence type="inferred from homology"/>
<reference evidence="3" key="1">
    <citation type="submission" date="2020-11" db="EMBL/GenBank/DDBJ databases">
        <authorList>
            <person name="Tran Van P."/>
        </authorList>
    </citation>
    <scope>NUCLEOTIDE SEQUENCE</scope>
</reference>
<dbReference type="GO" id="GO:0005615">
    <property type="term" value="C:extracellular space"/>
    <property type="evidence" value="ECO:0007669"/>
    <property type="project" value="TreeGrafter"/>
</dbReference>
<dbReference type="PANTHER" id="PTHR21184:SF6">
    <property type="entry name" value="CONSERVED PLASMA MEMBRANE PROTEIN"/>
    <property type="match status" value="1"/>
</dbReference>
<feature type="domain" description="Menorin-like" evidence="2">
    <location>
        <begin position="38"/>
        <end position="261"/>
    </location>
</feature>
<protein>
    <recommendedName>
        <fullName evidence="2">Menorin-like domain-containing protein</fullName>
    </recommendedName>
</protein>
<accession>A0A7R9D871</accession>
<evidence type="ECO:0000259" key="2">
    <source>
        <dbReference type="Pfam" id="PF10223"/>
    </source>
</evidence>
<sequence>MAELVNTSGHAEHHSLVSGQAWVDSPAARRSKSPLSLLCRALESGGKVMMIVGDVGGTIRSWGTKTRVALKMKSNSEGRDVLTPDQILNKVADAKSVGVKLNFDRIGIFEETMKILKAMSGKIKFPLWLNADTDNMEDKDIDKFLSLCTHNFPKATISIGMLHKGQTLRFEEGYNEKLVTQLKNTLIRNNVTQTVAFPVKFTKAVDSVDTLAALKDVQGITDSALYIYSGFVETHGNDRLPNARKLIKIFGKKRVYLDTPDYVYKKV</sequence>
<dbReference type="Pfam" id="PF10223">
    <property type="entry name" value="Menorin_N"/>
    <property type="match status" value="1"/>
</dbReference>
<organism evidence="3">
    <name type="scientific">Timema cristinae</name>
    <name type="common">Walking stick</name>
    <dbReference type="NCBI Taxonomy" id="61476"/>
    <lineage>
        <taxon>Eukaryota</taxon>
        <taxon>Metazoa</taxon>
        <taxon>Ecdysozoa</taxon>
        <taxon>Arthropoda</taxon>
        <taxon>Hexapoda</taxon>
        <taxon>Insecta</taxon>
        <taxon>Pterygota</taxon>
        <taxon>Neoptera</taxon>
        <taxon>Polyneoptera</taxon>
        <taxon>Phasmatodea</taxon>
        <taxon>Timematodea</taxon>
        <taxon>Timematoidea</taxon>
        <taxon>Timematidae</taxon>
        <taxon>Timema</taxon>
    </lineage>
</organism>
<name>A0A7R9D871_TIMCR</name>
<gene>
    <name evidence="3" type="ORF">TCEB3V08_LOCUS10233</name>
</gene>
<evidence type="ECO:0000313" key="3">
    <source>
        <dbReference type="EMBL" id="CAD7409908.1"/>
    </source>
</evidence>
<evidence type="ECO:0000256" key="1">
    <source>
        <dbReference type="ARBA" id="ARBA00044953"/>
    </source>
</evidence>